<gene>
    <name evidence="8" type="ORF">MCOR_23152</name>
</gene>
<protein>
    <recommendedName>
        <fullName evidence="10">Ubiquitinyl hydrolase 1</fullName>
    </recommendedName>
</protein>
<organism evidence="8 9">
    <name type="scientific">Mytilus coruscus</name>
    <name type="common">Sea mussel</name>
    <dbReference type="NCBI Taxonomy" id="42192"/>
    <lineage>
        <taxon>Eukaryota</taxon>
        <taxon>Metazoa</taxon>
        <taxon>Spiralia</taxon>
        <taxon>Lophotrochozoa</taxon>
        <taxon>Mollusca</taxon>
        <taxon>Bivalvia</taxon>
        <taxon>Autobranchia</taxon>
        <taxon>Pteriomorphia</taxon>
        <taxon>Mytilida</taxon>
        <taxon>Mytiloidea</taxon>
        <taxon>Mytilidae</taxon>
        <taxon>Mytilinae</taxon>
        <taxon>Mytilus</taxon>
    </lineage>
</organism>
<reference evidence="8 9" key="1">
    <citation type="submission" date="2020-06" db="EMBL/GenBank/DDBJ databases">
        <authorList>
            <person name="Li R."/>
            <person name="Bekaert M."/>
        </authorList>
    </citation>
    <scope>NUCLEOTIDE SEQUENCE [LARGE SCALE GENOMIC DNA]</scope>
    <source>
        <strain evidence="9">wild</strain>
    </source>
</reference>
<comment type="similarity">
    <text evidence="1">Belongs to the peptidase C48 family.</text>
</comment>
<dbReference type="InterPro" id="IPR028889">
    <property type="entry name" value="USP"/>
</dbReference>
<feature type="compositionally biased region" description="Basic and acidic residues" evidence="5">
    <location>
        <begin position="1"/>
        <end position="21"/>
    </location>
</feature>
<name>A0A6J8BXC1_MYTCO</name>
<dbReference type="EMBL" id="CACVKT020004065">
    <property type="protein sequence ID" value="CAC5387871.1"/>
    <property type="molecule type" value="Genomic_DNA"/>
</dbReference>
<evidence type="ECO:0000256" key="3">
    <source>
        <dbReference type="ARBA" id="ARBA00022801"/>
    </source>
</evidence>
<dbReference type="GO" id="GO:0005829">
    <property type="term" value="C:cytosol"/>
    <property type="evidence" value="ECO:0007669"/>
    <property type="project" value="TreeGrafter"/>
</dbReference>
<evidence type="ECO:0000313" key="9">
    <source>
        <dbReference type="Proteomes" id="UP000507470"/>
    </source>
</evidence>
<feature type="domain" description="USP" evidence="6">
    <location>
        <begin position="66"/>
        <end position="372"/>
    </location>
</feature>
<dbReference type="AlphaFoldDB" id="A0A6J8BXC1"/>
<keyword evidence="2" id="KW-0645">Protease</keyword>
<evidence type="ECO:0000259" key="6">
    <source>
        <dbReference type="PROSITE" id="PS50235"/>
    </source>
</evidence>
<dbReference type="Gene3D" id="3.40.395.10">
    <property type="entry name" value="Adenoviral Proteinase, Chain A"/>
    <property type="match status" value="1"/>
</dbReference>
<dbReference type="PANTHER" id="PTHR24006">
    <property type="entry name" value="UBIQUITIN CARBOXYL-TERMINAL HYDROLASE"/>
    <property type="match status" value="1"/>
</dbReference>
<evidence type="ECO:0000256" key="4">
    <source>
        <dbReference type="SAM" id="Coils"/>
    </source>
</evidence>
<evidence type="ECO:0000256" key="1">
    <source>
        <dbReference type="ARBA" id="ARBA00005234"/>
    </source>
</evidence>
<sequence>MVQKSSVEKEDSGKEQDKDRFSYTNNIKLDKNMRKLNKKKEVRIDAERNELEIEDREVEFVKTRITGIMNIGNSCWFNALLVTMGTVDAEKKIGLDHYNEDLPFCPGLSEVLKVMNNSQRGREVQEVDIEDALISCQKKYGLNCTQQNDAEEFLSTAIADLFAAVGSDHMIKIREVVTCVDCGNVGVQEQQYPSLQLCIPKVANASLQELIDHHFRDEEMENAPCEQCGAKKRFKKCVPVYLPSTIVISIKRYHFNECGRLVKDKTCINTDQPISFKNIGGLVTEFRSAVLHHGLTPTSGHYTSVIKADTDEIKVACTCLANSGCLELLTLHMDNSLFVSPQRQLIVERLHHLRMSDYYTPNDPELLFLIRNILTSSDVYIVTTLLNYLLLMSPVERKSIYGLGLIRKFICPTCQISETSQHHEAVVSSKTIWDTEMGTDHGIACQHCERIQMVQECVSSVGRTVIVGKKGGDEWPIHNIELDITKQINKIYSYESVTLKLVACYSPEKCTAVLLSTEDFIYVDNSRCVKHISATQFEQFVSGSDIIAFCDTKKIQTMSGINKANGKSFAEMFHWKGNIQFFDTAMKKQDIDIVEMFPDCIEYKGYKLDELEVKRYLSGWLNDDHINLYASAILTEDKANDLRILPASWYRLNLDVDTFSGECDKVMSEKTVLMTVNIDNKHWILLAILADEKTIVYMDPLGNYDENIVGKVMNFLQLWSFLSNSRKLIQTEWQVVNAATSPMFPKQTDYTSCGIYVCLYIRQIIKEIQMHSSCYQNESSLRKYLLFQILQMCYFDHNQQFGLKEVMQNERLDNFVLPILSADLSTLGAQYNRHKVFLKDPIFFSTKMMINFGSAYFTPESVCKIEQYLRCKYFGTKRKDRNKMFSPKCDFVKDNDSASLNTVLYTNLSYGSIYVRDVLVKEVMVHILSGVLNLNYDETDTLCAESEISAVQFQREQKKNN</sequence>
<dbReference type="CDD" id="cd02257">
    <property type="entry name" value="Peptidase_C19"/>
    <property type="match status" value="1"/>
</dbReference>
<dbReference type="GO" id="GO:0005634">
    <property type="term" value="C:nucleus"/>
    <property type="evidence" value="ECO:0007669"/>
    <property type="project" value="TreeGrafter"/>
</dbReference>
<feature type="coiled-coil region" evidence="4">
    <location>
        <begin position="37"/>
        <end position="64"/>
    </location>
</feature>
<accession>A0A6J8BXC1</accession>
<evidence type="ECO:0000259" key="7">
    <source>
        <dbReference type="PROSITE" id="PS50600"/>
    </source>
</evidence>
<dbReference type="Pfam" id="PF02902">
    <property type="entry name" value="Peptidase_C48"/>
    <property type="match status" value="1"/>
</dbReference>
<proteinExistence type="inferred from homology"/>
<dbReference type="Pfam" id="PF00443">
    <property type="entry name" value="UCH"/>
    <property type="match status" value="1"/>
</dbReference>
<dbReference type="Proteomes" id="UP000507470">
    <property type="component" value="Unassembled WGS sequence"/>
</dbReference>
<dbReference type="PROSITE" id="PS50600">
    <property type="entry name" value="ULP_PROTEASE"/>
    <property type="match status" value="1"/>
</dbReference>
<dbReference type="InterPro" id="IPR038765">
    <property type="entry name" value="Papain-like_cys_pep_sf"/>
</dbReference>
<keyword evidence="3" id="KW-0378">Hydrolase</keyword>
<evidence type="ECO:0000256" key="5">
    <source>
        <dbReference type="SAM" id="MobiDB-lite"/>
    </source>
</evidence>
<dbReference type="GO" id="GO:0004843">
    <property type="term" value="F:cysteine-type deubiquitinase activity"/>
    <property type="evidence" value="ECO:0007669"/>
    <property type="project" value="InterPro"/>
</dbReference>
<dbReference type="InterPro" id="IPR001394">
    <property type="entry name" value="Peptidase_C19_UCH"/>
</dbReference>
<evidence type="ECO:0000313" key="8">
    <source>
        <dbReference type="EMBL" id="CAC5387871.1"/>
    </source>
</evidence>
<dbReference type="Gene3D" id="3.90.70.10">
    <property type="entry name" value="Cysteine proteinases"/>
    <property type="match status" value="1"/>
</dbReference>
<dbReference type="SUPFAM" id="SSF54001">
    <property type="entry name" value="Cysteine proteinases"/>
    <property type="match status" value="2"/>
</dbReference>
<evidence type="ECO:0008006" key="10">
    <source>
        <dbReference type="Google" id="ProtNLM"/>
    </source>
</evidence>
<dbReference type="InterPro" id="IPR050164">
    <property type="entry name" value="Peptidase_C19"/>
</dbReference>
<dbReference type="OrthoDB" id="6155247at2759"/>
<dbReference type="PROSITE" id="PS50235">
    <property type="entry name" value="USP_3"/>
    <property type="match status" value="1"/>
</dbReference>
<evidence type="ECO:0000256" key="2">
    <source>
        <dbReference type="ARBA" id="ARBA00022670"/>
    </source>
</evidence>
<feature type="domain" description="Ubiquitin-like protease family profile" evidence="7">
    <location>
        <begin position="601"/>
        <end position="764"/>
    </location>
</feature>
<dbReference type="InterPro" id="IPR003653">
    <property type="entry name" value="Peptidase_C48_C"/>
</dbReference>
<feature type="region of interest" description="Disordered" evidence="5">
    <location>
        <begin position="1"/>
        <end position="24"/>
    </location>
</feature>
<dbReference type="GO" id="GO:0006508">
    <property type="term" value="P:proteolysis"/>
    <property type="evidence" value="ECO:0007669"/>
    <property type="project" value="UniProtKB-KW"/>
</dbReference>
<keyword evidence="4" id="KW-0175">Coiled coil</keyword>
<dbReference type="GO" id="GO:0016579">
    <property type="term" value="P:protein deubiquitination"/>
    <property type="evidence" value="ECO:0007669"/>
    <property type="project" value="InterPro"/>
</dbReference>
<keyword evidence="9" id="KW-1185">Reference proteome</keyword>